<dbReference type="GO" id="GO:0006508">
    <property type="term" value="P:proteolysis"/>
    <property type="evidence" value="ECO:0007669"/>
    <property type="project" value="UniProtKB-KW"/>
</dbReference>
<keyword evidence="5" id="KW-0378">Hydrolase</keyword>
<reference evidence="8 9" key="1">
    <citation type="submission" date="2016-11" db="EMBL/GenBank/DDBJ databases">
        <title>The macronuclear genome of Stentor coeruleus: a giant cell with tiny introns.</title>
        <authorList>
            <person name="Slabodnick M."/>
            <person name="Ruby J.G."/>
            <person name="Reiff S.B."/>
            <person name="Swart E.C."/>
            <person name="Gosai S."/>
            <person name="Prabakaran S."/>
            <person name="Witkowska E."/>
            <person name="Larue G.E."/>
            <person name="Fisher S."/>
            <person name="Freeman R.M."/>
            <person name="Gunawardena J."/>
            <person name="Chu W."/>
            <person name="Stover N.A."/>
            <person name="Gregory B.D."/>
            <person name="Nowacki M."/>
            <person name="Derisi J."/>
            <person name="Roy S.W."/>
            <person name="Marshall W.F."/>
            <person name="Sood P."/>
        </authorList>
    </citation>
    <scope>NUCLEOTIDE SEQUENCE [LARGE SCALE GENOMIC DNA]</scope>
    <source>
        <strain evidence="8">WM001</strain>
    </source>
</reference>
<dbReference type="OrthoDB" id="449484at2759"/>
<dbReference type="InterPro" id="IPR019400">
    <property type="entry name" value="Peptidase_C65_otubain"/>
</dbReference>
<dbReference type="GO" id="GO:0004843">
    <property type="term" value="F:cysteine-type deubiquitinase activity"/>
    <property type="evidence" value="ECO:0007669"/>
    <property type="project" value="UniProtKB-EC"/>
</dbReference>
<evidence type="ECO:0000313" key="9">
    <source>
        <dbReference type="Proteomes" id="UP000187209"/>
    </source>
</evidence>
<organism evidence="8 9">
    <name type="scientific">Stentor coeruleus</name>
    <dbReference type="NCBI Taxonomy" id="5963"/>
    <lineage>
        <taxon>Eukaryota</taxon>
        <taxon>Sar</taxon>
        <taxon>Alveolata</taxon>
        <taxon>Ciliophora</taxon>
        <taxon>Postciliodesmatophora</taxon>
        <taxon>Heterotrichea</taxon>
        <taxon>Heterotrichida</taxon>
        <taxon>Stentoridae</taxon>
        <taxon>Stentor</taxon>
    </lineage>
</organism>
<evidence type="ECO:0000256" key="1">
    <source>
        <dbReference type="ARBA" id="ARBA00000707"/>
    </source>
</evidence>
<evidence type="ECO:0000256" key="3">
    <source>
        <dbReference type="ARBA" id="ARBA00022670"/>
    </source>
</evidence>
<feature type="region of interest" description="Disordered" evidence="7">
    <location>
        <begin position="1"/>
        <end position="46"/>
    </location>
</feature>
<evidence type="ECO:0000256" key="4">
    <source>
        <dbReference type="ARBA" id="ARBA00022786"/>
    </source>
</evidence>
<dbReference type="Pfam" id="PF10275">
    <property type="entry name" value="Peptidase_C65"/>
    <property type="match status" value="1"/>
</dbReference>
<comment type="catalytic activity">
    <reaction evidence="1">
        <text>Thiol-dependent hydrolysis of ester, thioester, amide, peptide and isopeptide bonds formed by the C-terminal Gly of ubiquitin (a 76-residue protein attached to proteins as an intracellular targeting signal).</text>
        <dbReference type="EC" id="3.4.19.12"/>
    </reaction>
</comment>
<keyword evidence="3" id="KW-0645">Protease</keyword>
<dbReference type="SUPFAM" id="SSF54001">
    <property type="entry name" value="Cysteine proteinases"/>
    <property type="match status" value="1"/>
</dbReference>
<dbReference type="CDD" id="cd22749">
    <property type="entry name" value="Otubain_C65"/>
    <property type="match status" value="1"/>
</dbReference>
<dbReference type="InterPro" id="IPR038765">
    <property type="entry name" value="Papain-like_cys_pep_sf"/>
</dbReference>
<dbReference type="InterPro" id="IPR042467">
    <property type="entry name" value="Peptidase_C65_otubain_sub2"/>
</dbReference>
<evidence type="ECO:0000256" key="2">
    <source>
        <dbReference type="ARBA" id="ARBA00012759"/>
    </source>
</evidence>
<dbReference type="InterPro" id="IPR042468">
    <property type="entry name" value="Peptidase_C65_otubain_sub1"/>
</dbReference>
<dbReference type="EC" id="3.4.19.12" evidence="2"/>
<dbReference type="EMBL" id="MPUH01001551">
    <property type="protein sequence ID" value="OMJ67171.1"/>
    <property type="molecule type" value="Genomic_DNA"/>
</dbReference>
<protein>
    <recommendedName>
        <fullName evidence="2">ubiquitinyl hydrolase 1</fullName>
        <ecNumber evidence="2">3.4.19.12</ecNumber>
    </recommendedName>
</protein>
<evidence type="ECO:0000256" key="6">
    <source>
        <dbReference type="ARBA" id="ARBA00022807"/>
    </source>
</evidence>
<dbReference type="Gene3D" id="3.30.200.60">
    <property type="entry name" value="Peptidase C65 Otubain, subdomain 1"/>
    <property type="match status" value="1"/>
</dbReference>
<dbReference type="Gene3D" id="1.20.1300.20">
    <property type="entry name" value="Peptidase C65 Otubain, subdomain 2"/>
    <property type="match status" value="1"/>
</dbReference>
<keyword evidence="6" id="KW-0788">Thiol protease</keyword>
<gene>
    <name evidence="8" type="ORF">SteCoe_35736</name>
</gene>
<sequence length="390" mass="45203">MHNEQNWGGNYPRNPTESYQQHPQFLQSPKIPQSSPVLPNPSLVYNNANQSLPNTQNIYSSQSSIVTQSNISTPIHASPYPESPSSPLISTTKQTLLNELKNILNISKPINILIGVDDEDEYPLTISKFWIAIDRMKILYPFNKVFIENVDKLKFENKIYAWKRSRGDGNCYFRAVISTYFDYINKPWQNVELLKQFRDTLEKSILSDGDFEDFEVAKVSVLGKIKQNIALKESGRETEAYESCIKLLQNESFDLNLIMCARYITACTLLNCKDEEDIFPYVIDGCDTIIRDIISMGKEGGEMSLILLPRCLRIQVIQYMYLDEVISIQKFPYEIAPEAFVVRIVRRAGHYDILYTYQDMETDQCNLRSGSFTFFNNERYYQLLRDINRL</sequence>
<evidence type="ECO:0000313" key="8">
    <source>
        <dbReference type="EMBL" id="OMJ67171.1"/>
    </source>
</evidence>
<evidence type="ECO:0000256" key="5">
    <source>
        <dbReference type="ARBA" id="ARBA00022801"/>
    </source>
</evidence>
<dbReference type="Proteomes" id="UP000187209">
    <property type="component" value="Unassembled WGS sequence"/>
</dbReference>
<keyword evidence="4" id="KW-0833">Ubl conjugation pathway</keyword>
<proteinExistence type="predicted"/>
<accession>A0A1R2ARL3</accession>
<keyword evidence="9" id="KW-1185">Reference proteome</keyword>
<evidence type="ECO:0000256" key="7">
    <source>
        <dbReference type="SAM" id="MobiDB-lite"/>
    </source>
</evidence>
<dbReference type="AlphaFoldDB" id="A0A1R2ARL3"/>
<comment type="caution">
    <text evidence="8">The sequence shown here is derived from an EMBL/GenBank/DDBJ whole genome shotgun (WGS) entry which is preliminary data.</text>
</comment>
<name>A0A1R2ARL3_9CILI</name>